<dbReference type="Pfam" id="PF18962">
    <property type="entry name" value="Por_Secre_tail"/>
    <property type="match status" value="1"/>
</dbReference>
<keyword evidence="2" id="KW-0732">Signal</keyword>
<feature type="signal peptide" evidence="2">
    <location>
        <begin position="1"/>
        <end position="23"/>
    </location>
</feature>
<dbReference type="PROSITE" id="PS50825">
    <property type="entry name" value="HYR"/>
    <property type="match status" value="1"/>
</dbReference>
<dbReference type="EMBL" id="CP011390">
    <property type="protein sequence ID" value="ANE51281.1"/>
    <property type="molecule type" value="Genomic_DNA"/>
</dbReference>
<dbReference type="PANTHER" id="PTHR24273:SF32">
    <property type="entry name" value="HYALIN"/>
    <property type="match status" value="1"/>
</dbReference>
<proteinExistence type="predicted"/>
<feature type="domain" description="HYR" evidence="3">
    <location>
        <begin position="103"/>
        <end position="187"/>
    </location>
</feature>
<evidence type="ECO:0000256" key="2">
    <source>
        <dbReference type="SAM" id="SignalP"/>
    </source>
</evidence>
<dbReference type="RefSeq" id="WP_066405137.1">
    <property type="nucleotide sequence ID" value="NZ_CP011390.1"/>
</dbReference>
<dbReference type="Pfam" id="PF02494">
    <property type="entry name" value="HYR"/>
    <property type="match status" value="1"/>
</dbReference>
<accession>A0A172TVZ4</accession>
<organism evidence="4 5">
    <name type="scientific">Flavisolibacter tropicus</name>
    <dbReference type="NCBI Taxonomy" id="1492898"/>
    <lineage>
        <taxon>Bacteria</taxon>
        <taxon>Pseudomonadati</taxon>
        <taxon>Bacteroidota</taxon>
        <taxon>Chitinophagia</taxon>
        <taxon>Chitinophagales</taxon>
        <taxon>Chitinophagaceae</taxon>
        <taxon>Flavisolibacter</taxon>
    </lineage>
</organism>
<keyword evidence="5" id="KW-1185">Reference proteome</keyword>
<evidence type="ECO:0000259" key="3">
    <source>
        <dbReference type="PROSITE" id="PS50825"/>
    </source>
</evidence>
<evidence type="ECO:0000313" key="5">
    <source>
        <dbReference type="Proteomes" id="UP000077177"/>
    </source>
</evidence>
<dbReference type="InterPro" id="IPR003410">
    <property type="entry name" value="HYR_dom"/>
</dbReference>
<gene>
    <name evidence="4" type="ORF">SY85_12935</name>
</gene>
<dbReference type="OrthoDB" id="197688at2"/>
<name>A0A172TVZ4_9BACT</name>
<dbReference type="NCBIfam" id="TIGR04183">
    <property type="entry name" value="Por_Secre_tail"/>
    <property type="match status" value="1"/>
</dbReference>
<dbReference type="Proteomes" id="UP000077177">
    <property type="component" value="Chromosome"/>
</dbReference>
<feature type="chain" id="PRO_5008001243" description="HYR domain-containing protein" evidence="2">
    <location>
        <begin position="24"/>
        <end position="683"/>
    </location>
</feature>
<dbReference type="STRING" id="1492898.SY85_12935"/>
<dbReference type="PATRIC" id="fig|1492898.3.peg.2789"/>
<keyword evidence="1" id="KW-0677">Repeat</keyword>
<evidence type="ECO:0000313" key="4">
    <source>
        <dbReference type="EMBL" id="ANE51281.1"/>
    </source>
</evidence>
<dbReference type="PANTHER" id="PTHR24273">
    <property type="entry name" value="FI04643P-RELATED"/>
    <property type="match status" value="1"/>
</dbReference>
<reference evidence="5" key="1">
    <citation type="submission" date="2015-01" db="EMBL/GenBank/DDBJ databases">
        <title>Flavisolibacter sp./LCS9/ whole genome sequencing.</title>
        <authorList>
            <person name="Kim M.K."/>
            <person name="Srinivasan S."/>
            <person name="Lee J.-J."/>
        </authorList>
    </citation>
    <scope>NUCLEOTIDE SEQUENCE [LARGE SCALE GENOMIC DNA]</scope>
    <source>
        <strain evidence="5">LCS9</strain>
    </source>
</reference>
<evidence type="ECO:0000256" key="1">
    <source>
        <dbReference type="ARBA" id="ARBA00022737"/>
    </source>
</evidence>
<dbReference type="KEGG" id="fla:SY85_12935"/>
<dbReference type="AlphaFoldDB" id="A0A172TVZ4"/>
<dbReference type="InterPro" id="IPR026444">
    <property type="entry name" value="Secre_tail"/>
</dbReference>
<reference evidence="4 5" key="2">
    <citation type="journal article" date="2016" name="Int. J. Syst. Evol. Microbiol.">
        <title>Flavisolibacter tropicus sp. nov., isolated from tropical soil.</title>
        <authorList>
            <person name="Lee J.J."/>
            <person name="Kang M.S."/>
            <person name="Kim G.S."/>
            <person name="Lee C.S."/>
            <person name="Lim S."/>
            <person name="Lee J."/>
            <person name="Roh S.H."/>
            <person name="Kang H."/>
            <person name="Ha J.M."/>
            <person name="Bae S."/>
            <person name="Jung H.Y."/>
            <person name="Kim M.K."/>
        </authorList>
    </citation>
    <scope>NUCLEOTIDE SEQUENCE [LARGE SCALE GENOMIC DNA]</scope>
    <source>
        <strain evidence="4 5">LCS9</strain>
    </source>
</reference>
<protein>
    <recommendedName>
        <fullName evidence="3">HYR domain-containing protein</fullName>
    </recommendedName>
</protein>
<sequence>MKTFLLRCPLLLLAVFMTSLALSQNCSLSSLGNIVVPAEKGKSGAVVTLPDVVTACGKITYTRVPATPTFPIGVTTTFPIGVTTVKAESANGRTTKEFTVTVLDAEPPVITTPDPLFLNTDAGACSASSTNLRTPTVSDNTAIIVGTRSDKQSITSSYPKGTTIITWSATDAAGNQATTTQLVVVSDKQAPVMVLPFDAASITKNTDADVCSYTVKGSEFDASATDNCGQAAISYSWSGACSGKADNSLAGTVFAKGTTTVWCTATDADGNTSEWVFDIVVADKQVPVMKLPFTDASISKNTDADVCSYTVIGPEFDASATDNCAGAVTISYSWSGACSGNADNSLAGSVFAKGTTTVWCKATDGDGNVAEWTFDIAVADKQAPVMVLPFDAASITKNTDADVCSYTVKGSEFDASATDNCGQAAISYSWSGACSGKADNSLAGTVFAKGTTTVWCTATDASGNKSYWTFDISVEDRQAPVINSVRATPDVLWAPNHKMTDITLTYDVAENCSGLTFQVLSITSNESENGLGDGNTNVDWDKGTDGQHIQLRAERSGTGTDRIYSIVLQVTDGSGNKSEPITVTVTVPHDQGKKEEAETQKSLSMVVAPNPSQNNFTIKATSENTTDKITMIVSDSMGRPVYRKNNITPGQVITMGSDLQPGSYFVVLQQGNQTTQQQIIKIK</sequence>